<feature type="domain" description="C-type lectin" evidence="4">
    <location>
        <begin position="1612"/>
        <end position="1716"/>
    </location>
</feature>
<feature type="signal peptide" evidence="3">
    <location>
        <begin position="1"/>
        <end position="24"/>
    </location>
</feature>
<keyword evidence="1" id="KW-0175">Coiled coil</keyword>
<feature type="coiled-coil region" evidence="1">
    <location>
        <begin position="161"/>
        <end position="188"/>
    </location>
</feature>
<keyword evidence="6" id="KW-1185">Reference proteome</keyword>
<feature type="coiled-coil region" evidence="1">
    <location>
        <begin position="716"/>
        <end position="747"/>
    </location>
</feature>
<dbReference type="Gene3D" id="3.10.100.10">
    <property type="entry name" value="Mannose-Binding Protein A, subunit A"/>
    <property type="match status" value="1"/>
</dbReference>
<feature type="region of interest" description="Disordered" evidence="2">
    <location>
        <begin position="291"/>
        <end position="321"/>
    </location>
</feature>
<feature type="compositionally biased region" description="Polar residues" evidence="2">
    <location>
        <begin position="1314"/>
        <end position="1332"/>
    </location>
</feature>
<evidence type="ECO:0000313" key="6">
    <source>
        <dbReference type="Proteomes" id="UP001159428"/>
    </source>
</evidence>
<dbReference type="GO" id="GO:0004622">
    <property type="term" value="F:phosphatidylcholine lysophospholipase activity"/>
    <property type="evidence" value="ECO:0007669"/>
    <property type="project" value="TreeGrafter"/>
</dbReference>
<feature type="region of interest" description="Disordered" evidence="2">
    <location>
        <begin position="390"/>
        <end position="455"/>
    </location>
</feature>
<feature type="chain" id="PRO_5043392746" description="C-type lectin domain-containing protein" evidence="3">
    <location>
        <begin position="25"/>
        <end position="1937"/>
    </location>
</feature>
<dbReference type="SUPFAM" id="SSF52266">
    <property type="entry name" value="SGNH hydrolase"/>
    <property type="match status" value="1"/>
</dbReference>
<reference evidence="5 6" key="1">
    <citation type="submission" date="2022-05" db="EMBL/GenBank/DDBJ databases">
        <authorList>
            <consortium name="Genoscope - CEA"/>
            <person name="William W."/>
        </authorList>
    </citation>
    <scope>NUCLEOTIDE SEQUENCE [LARGE SCALE GENOMIC DNA]</scope>
</reference>
<evidence type="ECO:0000256" key="2">
    <source>
        <dbReference type="SAM" id="MobiDB-lite"/>
    </source>
</evidence>
<dbReference type="Proteomes" id="UP001159428">
    <property type="component" value="Unassembled WGS sequence"/>
</dbReference>
<dbReference type="Pfam" id="PF00059">
    <property type="entry name" value="Lectin_C"/>
    <property type="match status" value="1"/>
</dbReference>
<feature type="compositionally biased region" description="Low complexity" evidence="2">
    <location>
        <begin position="1412"/>
        <end position="1423"/>
    </location>
</feature>
<feature type="compositionally biased region" description="Basic and acidic residues" evidence="2">
    <location>
        <begin position="82"/>
        <end position="101"/>
    </location>
</feature>
<comment type="caution">
    <text evidence="5">The sequence shown here is derived from an EMBL/GenBank/DDBJ whole genome shotgun (WGS) entry which is preliminary data.</text>
</comment>
<protein>
    <recommendedName>
        <fullName evidence="4">C-type lectin domain-containing protein</fullName>
    </recommendedName>
</protein>
<dbReference type="PANTHER" id="PTHR30383">
    <property type="entry name" value="THIOESTERASE 1/PROTEASE 1/LYSOPHOSPHOLIPASE L1"/>
    <property type="match status" value="1"/>
</dbReference>
<feature type="compositionally biased region" description="Polar residues" evidence="2">
    <location>
        <begin position="605"/>
        <end position="623"/>
    </location>
</feature>
<organism evidence="5 6">
    <name type="scientific">Pocillopora meandrina</name>
    <dbReference type="NCBI Taxonomy" id="46732"/>
    <lineage>
        <taxon>Eukaryota</taxon>
        <taxon>Metazoa</taxon>
        <taxon>Cnidaria</taxon>
        <taxon>Anthozoa</taxon>
        <taxon>Hexacorallia</taxon>
        <taxon>Scleractinia</taxon>
        <taxon>Astrocoeniina</taxon>
        <taxon>Pocilloporidae</taxon>
        <taxon>Pocillopora</taxon>
    </lineage>
</organism>
<name>A0AAU9W1P3_9CNID</name>
<dbReference type="SMART" id="SM00034">
    <property type="entry name" value="CLECT"/>
    <property type="match status" value="1"/>
</dbReference>
<sequence>MASASLRLVLLLVSVFPLLEYSIAQEFFEDVGDLEQFSPLLGENIIDYPMLEEYGIPTVEEFPSDDLDDDDDDGANEEDNDSHETQGEKKSEKHQDNEHVPKTSPSMKSTTDARQKRQLPLQDDPVVVAREKLQRAIKAAKALSNIENELGLSPKTIEDKTKNLENQLKDEEKNFKKLADQTEDSQKKQKFVKLEKVADEDVNQAESILKLIVKLEAAKYLAKERAHEDLVRAQKDKIASTPQMYLGSPLSYPPEAAGYFGGVSQPAYQPVMPSYTGSYQPQMFQAVAPPSMAPALTSEPPPPSLPAHANVGPLPQPNHQDDTELQRINSIKETSVSAFSPQSDNQLSEQSVQPEGGQVASFSNEATDTKINPADIDFSDMASSSVIKKPHETQTTGSTPKTPSNDNGSSGSEVNEPQKDVSAPKPLPKQQPVKLVTPPQPVAPSRTPKPPPPAVPAAPVVPALPAVPAALAVPAQPAAPAQPAVPAQPIKPFLPAAPVQPVAMPVQTIESAIGQQNGFLTQSAPQAASFNPGALSAKLASMSRYFDSPSSVPNSFATQPYHQPLASVQVPQQTSAPHVQPKKPQAEAPEPAKPEVTPYAALNDQPQVTTQPSPVSFQPSGSAAYSGEQALSGAYPSSSFYPWNTQPLPSSNPQYSWNSPMYYPPVAPYQAPVNPLIAEAYRKLHDTERASLAMSKIEEAIGLSPTSVRHIVDDIEKQAKMETTQYEDDMKNEKAEITKEKQLLQKDKMADDPQVKKKIQDDEEKIRKDIRKENIAKLEVDKIKKIEKILTIIEAAKYSAMQRAKNRINNLKTDDGISDGEDIRKRDLQDLENDIKRRRRNEINIWLKGSRNRIDTSHFLRNRISGLKKNREERSRWSSDNKQDHLSEISEKDKLTREGSTEGRLHKLKFFNTLSSNKKLDAGQQFTVGKRTDVPDQPDNSPNALVMAKMLNKMDKLFDIQREILKYLKAEHTIHALRKKPHVKRWRRSLHKSKNHKKTLKHTDKKRSAHPFFFIYGQQFLSTIGNTGIRNMAHDVWLLRGFVVVCFFLCVLRGVETFPVKTNLHHVWPEVKHEGNLTHEESTAVHPHGESRNKWLTGGHVTLQTKRGDKGRTGKTRTIRSRIQILDKYYVNPDKVKIKVTKESSLKGDNEQSALLLKDPELTTHSNKFKDSALREVPFYADMNSVNSVEGSAIVNIASLLEKSRKSQAVKRNNVGRIPASSRYHPLRQESTEHPGWMSMTPSRFRYLNSLIKPQMGEISDDLNDLEALRNHAKDVKARAWSSGLKSFRQKLYGQLWDERSETVKNAKKRAKSASYTMKGQSDEGASNTETENAAGYRSSDLFLLGNPDDRHYFQSAFMENPMAINLITAGSAQDEPFQNKGSIVRPTTPWKMNGATVPLREEEILGKFQGESETTETASLSSGDDSYSGENSDDLSRKLKTALGLAIQTGIRIKNTTSHALPQPYREKALSHIEEESDDMYNGTKGNGSIEDKKVNPLQHFRPTKKRHFTKPTSLITNRRTTIPFPKLGLAHDTSAHGSGGESGSGDHFVSAHEHHQKQVHPHRITKVFLSTKTKQHTGIFGAEDKATITKCEKMGKTDYREKCPHGWLAFDEFCYLFVSKSNGRWEEFPQKCNKENGLLAMPKTDGEVQFLQNKIVSLKHRTKNFYIGLRKKGGIWTWIDDVPYTRDVDVKDELGNKNCAALFEGSINMVSCREPKAGYICEIRKGVRVLPILAFGDSLTNGFHADDLSHTPYGNTLEFLLNKDQHRCYTVTTVAKDGTEAAEMSSRLQDHLKRAKSKYSWIIILAGTNDIAHNSHDRNRRAWDKAAERIINLHITSHRYGAKTVAVTIPEMDCEESKRPPCLHTHLERRYINEKLRYYARSNEFTILCDLADKFPRYSLSSEERKQMWEVGLHMKSAGYERMAEIIYKDLLAHV</sequence>
<dbReference type="SUPFAM" id="SSF56436">
    <property type="entry name" value="C-type lectin-like"/>
    <property type="match status" value="1"/>
</dbReference>
<feature type="region of interest" description="Disordered" evidence="2">
    <location>
        <begin position="605"/>
        <end position="624"/>
    </location>
</feature>
<evidence type="ECO:0000256" key="3">
    <source>
        <dbReference type="SAM" id="SignalP"/>
    </source>
</evidence>
<feature type="compositionally biased region" description="Polar residues" evidence="2">
    <location>
        <begin position="393"/>
        <end position="415"/>
    </location>
</feature>
<dbReference type="InterPro" id="IPR013830">
    <property type="entry name" value="SGNH_hydro"/>
</dbReference>
<dbReference type="InterPro" id="IPR016186">
    <property type="entry name" value="C-type_lectin-like/link_sf"/>
</dbReference>
<feature type="compositionally biased region" description="Polar residues" evidence="2">
    <location>
        <begin position="103"/>
        <end position="112"/>
    </location>
</feature>
<dbReference type="InterPro" id="IPR051532">
    <property type="entry name" value="Ester_Hydrolysis_Enzymes"/>
</dbReference>
<feature type="region of interest" description="Disordered" evidence="2">
    <location>
        <begin position="335"/>
        <end position="376"/>
    </location>
</feature>
<feature type="compositionally biased region" description="Polar residues" evidence="2">
    <location>
        <begin position="335"/>
        <end position="353"/>
    </location>
</feature>
<dbReference type="Pfam" id="PF13472">
    <property type="entry name" value="Lipase_GDSL_2"/>
    <property type="match status" value="1"/>
</dbReference>
<dbReference type="InterPro" id="IPR016187">
    <property type="entry name" value="CTDL_fold"/>
</dbReference>
<dbReference type="PROSITE" id="PS50041">
    <property type="entry name" value="C_TYPE_LECTIN_2"/>
    <property type="match status" value="1"/>
</dbReference>
<feature type="region of interest" description="Disordered" evidence="2">
    <location>
        <begin position="60"/>
        <end position="125"/>
    </location>
</feature>
<feature type="compositionally biased region" description="Polar residues" evidence="2">
    <location>
        <begin position="360"/>
        <end position="370"/>
    </location>
</feature>
<feature type="region of interest" description="Disordered" evidence="2">
    <location>
        <begin position="1408"/>
        <end position="1435"/>
    </location>
</feature>
<dbReference type="InterPro" id="IPR036514">
    <property type="entry name" value="SGNH_hydro_sf"/>
</dbReference>
<dbReference type="InterPro" id="IPR001304">
    <property type="entry name" value="C-type_lectin-like"/>
</dbReference>
<feature type="compositionally biased region" description="Acidic residues" evidence="2">
    <location>
        <begin position="62"/>
        <end position="81"/>
    </location>
</feature>
<dbReference type="PANTHER" id="PTHR30383:SF5">
    <property type="entry name" value="SGNH HYDROLASE-TYPE ESTERASE DOMAIN-CONTAINING PROTEIN"/>
    <property type="match status" value="1"/>
</dbReference>
<evidence type="ECO:0000259" key="4">
    <source>
        <dbReference type="PROSITE" id="PS50041"/>
    </source>
</evidence>
<feature type="region of interest" description="Disordered" evidence="2">
    <location>
        <begin position="985"/>
        <end position="1004"/>
    </location>
</feature>
<feature type="region of interest" description="Disordered" evidence="2">
    <location>
        <begin position="569"/>
        <end position="597"/>
    </location>
</feature>
<proteinExistence type="predicted"/>
<keyword evidence="3" id="KW-0732">Signal</keyword>
<evidence type="ECO:0000313" key="5">
    <source>
        <dbReference type="EMBL" id="CAH3040001.1"/>
    </source>
</evidence>
<feature type="compositionally biased region" description="Pro residues" evidence="2">
    <location>
        <begin position="438"/>
        <end position="455"/>
    </location>
</feature>
<dbReference type="EMBL" id="CALNXJ010000005">
    <property type="protein sequence ID" value="CAH3040001.1"/>
    <property type="molecule type" value="Genomic_DNA"/>
</dbReference>
<dbReference type="Gene3D" id="3.40.50.1110">
    <property type="entry name" value="SGNH hydrolase"/>
    <property type="match status" value="1"/>
</dbReference>
<feature type="region of interest" description="Disordered" evidence="2">
    <location>
        <begin position="1310"/>
        <end position="1333"/>
    </location>
</feature>
<evidence type="ECO:0000256" key="1">
    <source>
        <dbReference type="SAM" id="Coils"/>
    </source>
</evidence>
<dbReference type="CDD" id="cd00229">
    <property type="entry name" value="SGNH_hydrolase"/>
    <property type="match status" value="1"/>
</dbReference>
<gene>
    <name evidence="5" type="ORF">PMEA_00025604</name>
</gene>
<accession>A0AAU9W1P3</accession>